<proteinExistence type="predicted"/>
<evidence type="ECO:0000256" key="2">
    <source>
        <dbReference type="ARBA" id="ARBA00023125"/>
    </source>
</evidence>
<dbReference type="RefSeq" id="WP_162335142.1">
    <property type="nucleotide sequence ID" value="NZ_CP048113.1"/>
</dbReference>
<keyword evidence="3" id="KW-0804">Transcription</keyword>
<organism evidence="5 6">
    <name type="scientific">Chitinophaga agri</name>
    <dbReference type="NCBI Taxonomy" id="2703787"/>
    <lineage>
        <taxon>Bacteria</taxon>
        <taxon>Pseudomonadati</taxon>
        <taxon>Bacteroidota</taxon>
        <taxon>Chitinophagia</taxon>
        <taxon>Chitinophagales</taxon>
        <taxon>Chitinophagaceae</taxon>
        <taxon>Chitinophaga</taxon>
    </lineage>
</organism>
<dbReference type="GO" id="GO:0003700">
    <property type="term" value="F:DNA-binding transcription factor activity"/>
    <property type="evidence" value="ECO:0007669"/>
    <property type="project" value="InterPro"/>
</dbReference>
<name>A0A6B9ZN42_9BACT</name>
<evidence type="ECO:0000256" key="1">
    <source>
        <dbReference type="ARBA" id="ARBA00023015"/>
    </source>
</evidence>
<dbReference type="InterPro" id="IPR014710">
    <property type="entry name" value="RmlC-like_jellyroll"/>
</dbReference>
<dbReference type="Gene3D" id="1.10.10.60">
    <property type="entry name" value="Homeodomain-like"/>
    <property type="match status" value="1"/>
</dbReference>
<sequence length="296" mass="34628">MKYTEYCPLLKLEDIDANLPFQIQTFSDMPEDIMEHNATPHKQNYVEIIWITKGSGTLVLDLEMFDLQNNSIFCITPGQLHQLRTDEDMEGYVISFTETFLHMGEQEFDLMYNSGLFQAFSRSAGIRLTSDVAREMQEVALKMLKESKNVYLFKTEMLRRYLKIFLIYVTRQFQGPLQTVIQTRNLELVEKFKSLVEVHFKTHRKVADYAKLLAVTPNYLNEIIKKITAYPASYHIRQRIVLEAKRRVAYSDECMKEVAWYLGFSDIAHFSKFFKNATGTTFSDFRKECLVISPAH</sequence>
<dbReference type="InterPro" id="IPR003313">
    <property type="entry name" value="AraC-bd"/>
</dbReference>
<dbReference type="KEGG" id="chih:GWR21_28715"/>
<dbReference type="SUPFAM" id="SSF51215">
    <property type="entry name" value="Regulatory protein AraC"/>
    <property type="match status" value="1"/>
</dbReference>
<dbReference type="InterPro" id="IPR009057">
    <property type="entry name" value="Homeodomain-like_sf"/>
</dbReference>
<keyword evidence="1" id="KW-0805">Transcription regulation</keyword>
<dbReference type="PANTHER" id="PTHR43280:SF32">
    <property type="entry name" value="TRANSCRIPTIONAL REGULATORY PROTEIN"/>
    <property type="match status" value="1"/>
</dbReference>
<dbReference type="SMART" id="SM00342">
    <property type="entry name" value="HTH_ARAC"/>
    <property type="match status" value="1"/>
</dbReference>
<evidence type="ECO:0000256" key="3">
    <source>
        <dbReference type="ARBA" id="ARBA00023163"/>
    </source>
</evidence>
<dbReference type="InterPro" id="IPR018060">
    <property type="entry name" value="HTH_AraC"/>
</dbReference>
<evidence type="ECO:0000259" key="4">
    <source>
        <dbReference type="PROSITE" id="PS01124"/>
    </source>
</evidence>
<dbReference type="EMBL" id="CP048113">
    <property type="protein sequence ID" value="QHS63426.1"/>
    <property type="molecule type" value="Genomic_DNA"/>
</dbReference>
<dbReference type="PANTHER" id="PTHR43280">
    <property type="entry name" value="ARAC-FAMILY TRANSCRIPTIONAL REGULATOR"/>
    <property type="match status" value="1"/>
</dbReference>
<evidence type="ECO:0000313" key="5">
    <source>
        <dbReference type="EMBL" id="QHS63426.1"/>
    </source>
</evidence>
<dbReference type="Pfam" id="PF12833">
    <property type="entry name" value="HTH_18"/>
    <property type="match status" value="1"/>
</dbReference>
<gene>
    <name evidence="5" type="ORF">GWR21_28715</name>
</gene>
<dbReference type="Gene3D" id="2.60.120.10">
    <property type="entry name" value="Jelly Rolls"/>
    <property type="match status" value="1"/>
</dbReference>
<accession>A0A6B9ZN42</accession>
<reference evidence="5 6" key="1">
    <citation type="submission" date="2020-01" db="EMBL/GenBank/DDBJ databases">
        <title>Complete genome sequence of Chitinophaga sp. H33E-04 isolated from quinoa roots.</title>
        <authorList>
            <person name="Weon H.-Y."/>
            <person name="Lee S.A."/>
        </authorList>
    </citation>
    <scope>NUCLEOTIDE SEQUENCE [LARGE SCALE GENOMIC DNA]</scope>
    <source>
        <strain evidence="5 6">H33E-04</strain>
    </source>
</reference>
<dbReference type="SUPFAM" id="SSF46689">
    <property type="entry name" value="Homeodomain-like"/>
    <property type="match status" value="1"/>
</dbReference>
<dbReference type="Proteomes" id="UP000476411">
    <property type="component" value="Chromosome"/>
</dbReference>
<protein>
    <submittedName>
        <fullName evidence="5">Helix-turn-helix domain-containing protein</fullName>
    </submittedName>
</protein>
<keyword evidence="6" id="KW-1185">Reference proteome</keyword>
<keyword evidence="2" id="KW-0238">DNA-binding</keyword>
<dbReference type="InterPro" id="IPR037923">
    <property type="entry name" value="HTH-like"/>
</dbReference>
<dbReference type="AlphaFoldDB" id="A0A6B9ZN42"/>
<feature type="domain" description="HTH araC/xylS-type" evidence="4">
    <location>
        <begin position="190"/>
        <end position="288"/>
    </location>
</feature>
<evidence type="ECO:0000313" key="6">
    <source>
        <dbReference type="Proteomes" id="UP000476411"/>
    </source>
</evidence>
<dbReference type="GO" id="GO:0043565">
    <property type="term" value="F:sequence-specific DNA binding"/>
    <property type="evidence" value="ECO:0007669"/>
    <property type="project" value="InterPro"/>
</dbReference>
<dbReference type="Pfam" id="PF02311">
    <property type="entry name" value="AraC_binding"/>
    <property type="match status" value="1"/>
</dbReference>
<dbReference type="PROSITE" id="PS01124">
    <property type="entry name" value="HTH_ARAC_FAMILY_2"/>
    <property type="match status" value="1"/>
</dbReference>